<dbReference type="SUPFAM" id="SSF51735">
    <property type="entry name" value="NAD(P)-binding Rossmann-fold domains"/>
    <property type="match status" value="1"/>
</dbReference>
<dbReference type="NCBIfam" id="NF047420">
    <property type="entry name" value="EF_P_mod_YmfI"/>
    <property type="match status" value="1"/>
</dbReference>
<proteinExistence type="inferred from homology"/>
<gene>
    <name evidence="2" type="primary">ymfI</name>
    <name evidence="2" type="ORF">GCM10007971_29670</name>
</gene>
<organism evidence="2 3">
    <name type="scientific">Oceanobacillus indicireducens</name>
    <dbReference type="NCBI Taxonomy" id="1004261"/>
    <lineage>
        <taxon>Bacteria</taxon>
        <taxon>Bacillati</taxon>
        <taxon>Bacillota</taxon>
        <taxon>Bacilli</taxon>
        <taxon>Bacillales</taxon>
        <taxon>Bacillaceae</taxon>
        <taxon>Oceanobacillus</taxon>
    </lineage>
</organism>
<dbReference type="InterPro" id="IPR002347">
    <property type="entry name" value="SDR_fam"/>
</dbReference>
<keyword evidence="3" id="KW-1185">Reference proteome</keyword>
<protein>
    <submittedName>
        <fullName evidence="2">Oxidoreductase YmfI</fullName>
    </submittedName>
</protein>
<dbReference type="Gene3D" id="3.40.50.720">
    <property type="entry name" value="NAD(P)-binding Rossmann-like Domain"/>
    <property type="match status" value="1"/>
</dbReference>
<dbReference type="InterPro" id="IPR050259">
    <property type="entry name" value="SDR"/>
</dbReference>
<dbReference type="InterPro" id="IPR036291">
    <property type="entry name" value="NAD(P)-bd_dom_sf"/>
</dbReference>
<evidence type="ECO:0000313" key="2">
    <source>
        <dbReference type="EMBL" id="GGN63104.1"/>
    </source>
</evidence>
<dbReference type="CDD" id="cd05233">
    <property type="entry name" value="SDR_c"/>
    <property type="match status" value="1"/>
</dbReference>
<comment type="similarity">
    <text evidence="1">Belongs to the short-chain dehydrogenases/reductases (SDR) family.</text>
</comment>
<dbReference type="PANTHER" id="PTHR42879">
    <property type="entry name" value="3-OXOACYL-(ACYL-CARRIER-PROTEIN) REDUCTASE"/>
    <property type="match status" value="1"/>
</dbReference>
<dbReference type="PANTHER" id="PTHR42879:SF2">
    <property type="entry name" value="3-OXOACYL-[ACYL-CARRIER-PROTEIN] REDUCTASE FABG"/>
    <property type="match status" value="1"/>
</dbReference>
<dbReference type="Proteomes" id="UP000624041">
    <property type="component" value="Unassembled WGS sequence"/>
</dbReference>
<dbReference type="EMBL" id="BMOS01000025">
    <property type="protein sequence ID" value="GGN63104.1"/>
    <property type="molecule type" value="Genomic_DNA"/>
</dbReference>
<evidence type="ECO:0000256" key="1">
    <source>
        <dbReference type="ARBA" id="ARBA00006484"/>
    </source>
</evidence>
<comment type="caution">
    <text evidence="2">The sequence shown here is derived from an EMBL/GenBank/DDBJ whole genome shotgun (WGS) entry which is preliminary data.</text>
</comment>
<name>A0A918D422_9BACI</name>
<dbReference type="PRINTS" id="PR00081">
    <property type="entry name" value="GDHRDH"/>
</dbReference>
<evidence type="ECO:0000313" key="3">
    <source>
        <dbReference type="Proteomes" id="UP000624041"/>
    </source>
</evidence>
<reference evidence="2" key="2">
    <citation type="submission" date="2020-09" db="EMBL/GenBank/DDBJ databases">
        <authorList>
            <person name="Sun Q."/>
            <person name="Ohkuma M."/>
        </authorList>
    </citation>
    <scope>NUCLEOTIDE SEQUENCE</scope>
    <source>
        <strain evidence="2">JCM 17251</strain>
    </source>
</reference>
<dbReference type="AlphaFoldDB" id="A0A918D422"/>
<dbReference type="Pfam" id="PF13561">
    <property type="entry name" value="adh_short_C2"/>
    <property type="match status" value="1"/>
</dbReference>
<accession>A0A918D422</accession>
<dbReference type="RefSeq" id="WP_308425610.1">
    <property type="nucleotide sequence ID" value="NZ_BMOS01000025.1"/>
</dbReference>
<sequence>MQNVLIIGASGDIGIAIAKQRVKKGDQLILHYHSNISVITKLAEEFASDQVLQIIQADLSTGEGINKLLSSLVFQVDSIIFASGKTEFGLFQDVDEDSFTEMLTLHVHAPLKITHELLPSMIRNQFGRLIFITSIWGEVGASNEVLYSTVKGAQNSFVKALAKEVAASNVTVNAVSPGFIDTKMNGSLLAEERAEIYEAIPLKRAGSPHEVAEAVSYVMDCPTPYLNGQILPVTGGWMI</sequence>
<reference evidence="2" key="1">
    <citation type="journal article" date="2014" name="Int. J. Syst. Evol. Microbiol.">
        <title>Complete genome sequence of Corynebacterium casei LMG S-19264T (=DSM 44701T), isolated from a smear-ripened cheese.</title>
        <authorList>
            <consortium name="US DOE Joint Genome Institute (JGI-PGF)"/>
            <person name="Walter F."/>
            <person name="Albersmeier A."/>
            <person name="Kalinowski J."/>
            <person name="Ruckert C."/>
        </authorList>
    </citation>
    <scope>NUCLEOTIDE SEQUENCE</scope>
    <source>
        <strain evidence="2">JCM 17251</strain>
    </source>
</reference>